<name>A0ABD0P618_CIRMR</name>
<sequence length="82" mass="9210">RRQKGSDYASTSEDEYESNHSTPKHKRSHHSGSQQNPRIHPPGPVRAVPRSRDSEGEGQESDAFQNWTSHSAEIARWGNATD</sequence>
<keyword evidence="4" id="KW-1185">Reference proteome</keyword>
<evidence type="ECO:0000313" key="4">
    <source>
        <dbReference type="Proteomes" id="UP001529510"/>
    </source>
</evidence>
<proteinExistence type="predicted"/>
<comment type="caution">
    <text evidence="3">The sequence shown here is derived from an EMBL/GenBank/DDBJ whole genome shotgun (WGS) entry which is preliminary data.</text>
</comment>
<dbReference type="Proteomes" id="UP001529510">
    <property type="component" value="Unassembled WGS sequence"/>
</dbReference>
<evidence type="ECO:0000256" key="1">
    <source>
        <dbReference type="SAM" id="MobiDB-lite"/>
    </source>
</evidence>
<gene>
    <name evidence="3" type="ORF">M9458_034060</name>
</gene>
<feature type="non-terminal residue" evidence="3">
    <location>
        <position position="1"/>
    </location>
</feature>
<organism evidence="3 4">
    <name type="scientific">Cirrhinus mrigala</name>
    <name type="common">Mrigala</name>
    <dbReference type="NCBI Taxonomy" id="683832"/>
    <lineage>
        <taxon>Eukaryota</taxon>
        <taxon>Metazoa</taxon>
        <taxon>Chordata</taxon>
        <taxon>Craniata</taxon>
        <taxon>Vertebrata</taxon>
        <taxon>Euteleostomi</taxon>
        <taxon>Actinopterygii</taxon>
        <taxon>Neopterygii</taxon>
        <taxon>Teleostei</taxon>
        <taxon>Ostariophysi</taxon>
        <taxon>Cypriniformes</taxon>
        <taxon>Cyprinidae</taxon>
        <taxon>Labeoninae</taxon>
        <taxon>Labeonini</taxon>
        <taxon>Cirrhinus</taxon>
    </lineage>
</organism>
<protein>
    <recommendedName>
        <fullName evidence="2">CEP170 C-terminal domain-containing protein</fullName>
    </recommendedName>
</protein>
<feature type="domain" description="CEP170 C-terminal" evidence="2">
    <location>
        <begin position="1"/>
        <end position="77"/>
    </location>
</feature>
<evidence type="ECO:0000313" key="3">
    <source>
        <dbReference type="EMBL" id="KAL0169464.1"/>
    </source>
</evidence>
<dbReference type="InterPro" id="IPR029300">
    <property type="entry name" value="CEP170_C"/>
</dbReference>
<dbReference type="Pfam" id="PF15308">
    <property type="entry name" value="CEP170_C"/>
    <property type="match status" value="1"/>
</dbReference>
<reference evidence="3 4" key="1">
    <citation type="submission" date="2024-05" db="EMBL/GenBank/DDBJ databases">
        <title>Genome sequencing and assembly of Indian major carp, Cirrhinus mrigala (Hamilton, 1822).</title>
        <authorList>
            <person name="Mohindra V."/>
            <person name="Chowdhury L.M."/>
            <person name="Lal K."/>
            <person name="Jena J.K."/>
        </authorList>
    </citation>
    <scope>NUCLEOTIDE SEQUENCE [LARGE SCALE GENOMIC DNA]</scope>
    <source>
        <strain evidence="3">CM1030</strain>
        <tissue evidence="3">Blood</tissue>
    </source>
</reference>
<feature type="compositionally biased region" description="Polar residues" evidence="1">
    <location>
        <begin position="62"/>
        <end position="71"/>
    </location>
</feature>
<accession>A0ABD0P618</accession>
<dbReference type="EMBL" id="JAMKFB020000017">
    <property type="protein sequence ID" value="KAL0169464.1"/>
    <property type="molecule type" value="Genomic_DNA"/>
</dbReference>
<dbReference type="AlphaFoldDB" id="A0ABD0P618"/>
<evidence type="ECO:0000259" key="2">
    <source>
        <dbReference type="Pfam" id="PF15308"/>
    </source>
</evidence>
<feature type="region of interest" description="Disordered" evidence="1">
    <location>
        <begin position="1"/>
        <end position="82"/>
    </location>
</feature>